<dbReference type="SUPFAM" id="SSF90229">
    <property type="entry name" value="CCCH zinc finger"/>
    <property type="match status" value="1"/>
</dbReference>
<feature type="domain" description="C3H1-type" evidence="6">
    <location>
        <begin position="445"/>
        <end position="472"/>
    </location>
</feature>
<dbReference type="OrthoDB" id="411372at2759"/>
<dbReference type="PROSITE" id="PS50103">
    <property type="entry name" value="ZF_C3H1"/>
    <property type="match status" value="3"/>
</dbReference>
<feature type="region of interest" description="Disordered" evidence="5">
    <location>
        <begin position="478"/>
        <end position="524"/>
    </location>
</feature>
<feature type="compositionally biased region" description="Polar residues" evidence="5">
    <location>
        <begin position="366"/>
        <end position="380"/>
    </location>
</feature>
<comment type="caution">
    <text evidence="7">The sequence shown here is derived from an EMBL/GenBank/DDBJ whole genome shotgun (WGS) entry which is preliminary data.</text>
</comment>
<evidence type="ECO:0000256" key="1">
    <source>
        <dbReference type="ARBA" id="ARBA00022723"/>
    </source>
</evidence>
<dbReference type="Gene3D" id="4.10.1000.10">
    <property type="entry name" value="Zinc finger, CCCH-type"/>
    <property type="match status" value="1"/>
</dbReference>
<feature type="region of interest" description="Disordered" evidence="5">
    <location>
        <begin position="1"/>
        <end position="152"/>
    </location>
</feature>
<feature type="zinc finger region" description="C3H1-type" evidence="4">
    <location>
        <begin position="289"/>
        <end position="317"/>
    </location>
</feature>
<dbReference type="HOGENOM" id="CLU_393886_0_0_1"/>
<feature type="compositionally biased region" description="Low complexity" evidence="5">
    <location>
        <begin position="505"/>
        <end position="518"/>
    </location>
</feature>
<evidence type="ECO:0000313" key="7">
    <source>
        <dbReference type="EMBL" id="EJT46018.1"/>
    </source>
</evidence>
<feature type="zinc finger region" description="C3H1-type" evidence="4">
    <location>
        <begin position="678"/>
        <end position="700"/>
    </location>
</feature>
<feature type="compositionally biased region" description="Low complexity" evidence="5">
    <location>
        <begin position="14"/>
        <end position="41"/>
    </location>
</feature>
<protein>
    <recommendedName>
        <fullName evidence="6">C3H1-type domain-containing protein</fullName>
    </recommendedName>
</protein>
<evidence type="ECO:0000259" key="6">
    <source>
        <dbReference type="PROSITE" id="PS50103"/>
    </source>
</evidence>
<keyword evidence="3 4" id="KW-0862">Zinc</keyword>
<keyword evidence="2 4" id="KW-0863">Zinc-finger</keyword>
<feature type="region of interest" description="Disordered" evidence="5">
    <location>
        <begin position="249"/>
        <end position="286"/>
    </location>
</feature>
<feature type="domain" description="C3H1-type" evidence="6">
    <location>
        <begin position="678"/>
        <end position="700"/>
    </location>
</feature>
<feature type="compositionally biased region" description="Polar residues" evidence="5">
    <location>
        <begin position="81"/>
        <end position="102"/>
    </location>
</feature>
<dbReference type="EMBL" id="ALBS01000311">
    <property type="protein sequence ID" value="EJT46018.1"/>
    <property type="molecule type" value="Genomic_DNA"/>
</dbReference>
<dbReference type="RefSeq" id="XP_014177674.1">
    <property type="nucleotide sequence ID" value="XM_014322199.1"/>
</dbReference>
<proteinExistence type="predicted"/>
<name>J5Q8H2_TRIAS</name>
<feature type="zinc finger region" description="C3H1-type" evidence="4">
    <location>
        <begin position="445"/>
        <end position="472"/>
    </location>
</feature>
<gene>
    <name evidence="7" type="ORF">A1Q1_05522</name>
</gene>
<evidence type="ECO:0000256" key="2">
    <source>
        <dbReference type="ARBA" id="ARBA00022771"/>
    </source>
</evidence>
<dbReference type="InterPro" id="IPR036855">
    <property type="entry name" value="Znf_CCCH_sf"/>
</dbReference>
<dbReference type="GO" id="GO:0008270">
    <property type="term" value="F:zinc ion binding"/>
    <property type="evidence" value="ECO:0007669"/>
    <property type="project" value="UniProtKB-KW"/>
</dbReference>
<evidence type="ECO:0000256" key="4">
    <source>
        <dbReference type="PROSITE-ProRule" id="PRU00723"/>
    </source>
</evidence>
<dbReference type="Proteomes" id="UP000002748">
    <property type="component" value="Unassembled WGS sequence"/>
</dbReference>
<dbReference type="AlphaFoldDB" id="J5Q8H2"/>
<feature type="region of interest" description="Disordered" evidence="5">
    <location>
        <begin position="323"/>
        <end position="383"/>
    </location>
</feature>
<evidence type="ECO:0000256" key="3">
    <source>
        <dbReference type="ARBA" id="ARBA00022833"/>
    </source>
</evidence>
<dbReference type="VEuPathDB" id="FungiDB:A1Q1_05522"/>
<feature type="compositionally biased region" description="Pro residues" evidence="5">
    <location>
        <begin position="114"/>
        <end position="125"/>
    </location>
</feature>
<feature type="compositionally biased region" description="Polar residues" evidence="5">
    <location>
        <begin position="332"/>
        <end position="346"/>
    </location>
</feature>
<feature type="domain" description="C3H1-type" evidence="6">
    <location>
        <begin position="289"/>
        <end position="317"/>
    </location>
</feature>
<dbReference type="GeneID" id="25989034"/>
<evidence type="ECO:0000256" key="5">
    <source>
        <dbReference type="SAM" id="MobiDB-lite"/>
    </source>
</evidence>
<accession>J5Q8H2</accession>
<dbReference type="Pfam" id="PF00642">
    <property type="entry name" value="zf-CCCH"/>
    <property type="match status" value="1"/>
</dbReference>
<organism evidence="7 8">
    <name type="scientific">Trichosporon asahii var. asahii (strain ATCC 90039 / CBS 2479 / JCM 2466 / KCTC 7840 / NBRC 103889/ NCYC 2677 / UAMH 7654)</name>
    <name type="common">Yeast</name>
    <dbReference type="NCBI Taxonomy" id="1186058"/>
    <lineage>
        <taxon>Eukaryota</taxon>
        <taxon>Fungi</taxon>
        <taxon>Dikarya</taxon>
        <taxon>Basidiomycota</taxon>
        <taxon>Agaricomycotina</taxon>
        <taxon>Tremellomycetes</taxon>
        <taxon>Trichosporonales</taxon>
        <taxon>Trichosporonaceae</taxon>
        <taxon>Trichosporon</taxon>
    </lineage>
</organism>
<dbReference type="KEGG" id="tasa:A1Q1_05522"/>
<sequence>MTISCSSDPPPDASPSSTASRPAQPTQQGLPRPATASAASPAPAPLPASKVGTMARLASGRSFLAHRRQLNPRIPADPRSTHTPASRGPSQSFRTNNSSSQHTRPRPRQAGDRAPPPSPAAPPPLLRLSASGPGPSGPPGGNTSEKDTPCSAPVSRLARTASRRGISIDVALSNVQAQKQTAPAASADLPTRFDALSTPPNTNLLSVPTFAAPRYSASTGSFTPMPSPTFRRGLTVAIMTGDGEIVAESAPVTPRGFPDDSEPTPQMLNGHDRKSPVPSGMGTSGAPRQREIILCRYYHTEGLTCTSSPCRFVHSLEGLSLRGSSLKSGTSPAPSGRSSPVHPQQQVEKRTPSMPSSRLRLVSHSGRLSATPAVTISSPDPTRGTFARAQDATPLTELQLDADALATIQSGDPVSLRDAEGKEITGHVFKLSGGGKGAGGKSRTKYKTVPCRDYAESHCAYGDYCSFIHDPANLYDPIKHGKKEPKPDSSPSNSFKRTMSERPSSDSSTPSDTILTPPTDVPPALSQVALKGVQSNSQSGAPSSAGVKTPSIVTDIPAEIDQKIVPTGAPPVSSAAAHTTYEVPFDAVGNVAQGPVYTMSPAEYGSGVTWVEWNPAWGTAQQWPTQQVPHTPWQVPVSPVGIAMSPVSPLPPAAQESSVVWTPDGFQVPDTSARTRGFWRTKPCRLFAQGICHHGDNCSL</sequence>
<dbReference type="InterPro" id="IPR000571">
    <property type="entry name" value="Znf_CCCH"/>
</dbReference>
<reference evidence="7 8" key="1">
    <citation type="journal article" date="2012" name="Eukaryot. Cell">
        <title>Draft genome sequence of CBS 2479, the standard type strain of Trichosporon asahii.</title>
        <authorList>
            <person name="Yang R.Y."/>
            <person name="Li H.T."/>
            <person name="Zhu H."/>
            <person name="Zhou G.P."/>
            <person name="Wang M."/>
            <person name="Wang L."/>
        </authorList>
    </citation>
    <scope>NUCLEOTIDE SEQUENCE [LARGE SCALE GENOMIC DNA]</scope>
    <source>
        <strain evidence="8">ATCC 90039 / CBS 2479 / JCM 2466 / KCTC 7840 / NCYC 2677 / UAMH 7654</strain>
    </source>
</reference>
<keyword evidence="1 4" id="KW-0479">Metal-binding</keyword>
<dbReference type="SMART" id="SM00356">
    <property type="entry name" value="ZnF_C3H1"/>
    <property type="match status" value="3"/>
</dbReference>
<evidence type="ECO:0000313" key="8">
    <source>
        <dbReference type="Proteomes" id="UP000002748"/>
    </source>
</evidence>